<dbReference type="Proteomes" id="UP000824176">
    <property type="component" value="Unassembled WGS sequence"/>
</dbReference>
<keyword evidence="4" id="KW-0808">Transferase</keyword>
<dbReference type="InterPro" id="IPR004358">
    <property type="entry name" value="Sig_transdc_His_kin-like_C"/>
</dbReference>
<feature type="domain" description="Histidine kinase" evidence="8">
    <location>
        <begin position="336"/>
        <end position="543"/>
    </location>
</feature>
<dbReference type="GO" id="GO:0000155">
    <property type="term" value="F:phosphorelay sensor kinase activity"/>
    <property type="evidence" value="ECO:0007669"/>
    <property type="project" value="InterPro"/>
</dbReference>
<dbReference type="GO" id="GO:0005886">
    <property type="term" value="C:plasma membrane"/>
    <property type="evidence" value="ECO:0007669"/>
    <property type="project" value="TreeGrafter"/>
</dbReference>
<dbReference type="Gene3D" id="1.10.287.130">
    <property type="match status" value="1"/>
</dbReference>
<keyword evidence="3" id="KW-0597">Phosphoprotein</keyword>
<keyword evidence="7" id="KW-0812">Transmembrane</keyword>
<dbReference type="GO" id="GO:0016036">
    <property type="term" value="P:cellular response to phosphate starvation"/>
    <property type="evidence" value="ECO:0007669"/>
    <property type="project" value="TreeGrafter"/>
</dbReference>
<protein>
    <recommendedName>
        <fullName evidence="2">histidine kinase</fullName>
        <ecNumber evidence="2">2.7.13.3</ecNumber>
    </recommendedName>
</protein>
<dbReference type="EC" id="2.7.13.3" evidence="2"/>
<dbReference type="Pfam" id="PF02518">
    <property type="entry name" value="HATPase_c"/>
    <property type="match status" value="1"/>
</dbReference>
<evidence type="ECO:0000256" key="2">
    <source>
        <dbReference type="ARBA" id="ARBA00012438"/>
    </source>
</evidence>
<comment type="catalytic activity">
    <reaction evidence="1">
        <text>ATP + protein L-histidine = ADP + protein N-phospho-L-histidine.</text>
        <dbReference type="EC" id="2.7.13.3"/>
    </reaction>
</comment>
<dbReference type="SMART" id="SM00387">
    <property type="entry name" value="HATPase_c"/>
    <property type="match status" value="1"/>
</dbReference>
<dbReference type="SMART" id="SM00388">
    <property type="entry name" value="HisKA"/>
    <property type="match status" value="1"/>
</dbReference>
<dbReference type="InterPro" id="IPR036097">
    <property type="entry name" value="HisK_dim/P_sf"/>
</dbReference>
<dbReference type="InterPro" id="IPR050351">
    <property type="entry name" value="BphY/WalK/GraS-like"/>
</dbReference>
<dbReference type="InterPro" id="IPR003594">
    <property type="entry name" value="HATPase_dom"/>
</dbReference>
<dbReference type="PANTHER" id="PTHR45453">
    <property type="entry name" value="PHOSPHATE REGULON SENSOR PROTEIN PHOR"/>
    <property type="match status" value="1"/>
</dbReference>
<dbReference type="PRINTS" id="PR00344">
    <property type="entry name" value="BCTRLSENSOR"/>
</dbReference>
<evidence type="ECO:0000256" key="5">
    <source>
        <dbReference type="ARBA" id="ARBA00022777"/>
    </source>
</evidence>
<sequence length="543" mass="61960">MAIFAVYVTISYNAEIKNAELSYKNILKTYYNLVSTYKSDDFNETKSFFKSAALNSSIRITLIDMQGNVVFDSSVDENKLSTLENHLTRKEVEQAAKGHEFYDIRKSATTGKYSIYYAALLSDKYILRIVSDGDIFHNIYSKAKSDIILFLSVFSCFIFLVSLYVTYRLSLPVMELSRVAKSISENNENFIMPKIKDKVMSDAAALIYNINRQLTREKSLLNMERHILSSIINHIDEAVILFDHENKIVKSNFQAYSIFNGAVTEGKNPVTDNKDYESAVFFDNIIHHEKGTIKSILKENMYEIYIRNMQKYRLVVIRDITSSADYEDFKAELTANIAHEIKTPVAIIMGAAETLINDDNMPADLSKKFLNKIYSGSNRLNNIINQTLELYRLENTGVFIEEKADISQIISNIVLQDTGKKIVYHNNTNRLYNIDSFHVEMILTNLINNACKYSSGDIIDVLIHEKNGALIIEVADMGPKIAEKERDRIFERFYTVSKSRSNSGFGLGLSIVKHTAFMYGGKAKVFENDNGGNTFKITLYERK</sequence>
<comment type="caution">
    <text evidence="9">The sequence shown here is derived from an EMBL/GenBank/DDBJ whole genome shotgun (WGS) entry which is preliminary data.</text>
</comment>
<keyword evidence="7" id="KW-1133">Transmembrane helix</keyword>
<dbReference type="CDD" id="cd00082">
    <property type="entry name" value="HisKA"/>
    <property type="match status" value="1"/>
</dbReference>
<accession>A0A9D2GUW1</accession>
<dbReference type="Gene3D" id="3.30.565.10">
    <property type="entry name" value="Histidine kinase-like ATPase, C-terminal domain"/>
    <property type="match status" value="1"/>
</dbReference>
<evidence type="ECO:0000256" key="6">
    <source>
        <dbReference type="ARBA" id="ARBA00023012"/>
    </source>
</evidence>
<dbReference type="EMBL" id="DXAQ01000119">
    <property type="protein sequence ID" value="HIZ89807.1"/>
    <property type="molecule type" value="Genomic_DNA"/>
</dbReference>
<reference evidence="9" key="2">
    <citation type="submission" date="2021-04" db="EMBL/GenBank/DDBJ databases">
        <authorList>
            <person name="Gilroy R."/>
        </authorList>
    </citation>
    <scope>NUCLEOTIDE SEQUENCE</scope>
    <source>
        <strain evidence="9">ChiW4-1371</strain>
    </source>
</reference>
<evidence type="ECO:0000256" key="4">
    <source>
        <dbReference type="ARBA" id="ARBA00022679"/>
    </source>
</evidence>
<organism evidence="9 10">
    <name type="scientific">Candidatus Mucispirillum faecigallinarum</name>
    <dbReference type="NCBI Taxonomy" id="2838699"/>
    <lineage>
        <taxon>Bacteria</taxon>
        <taxon>Pseudomonadati</taxon>
        <taxon>Deferribacterota</taxon>
        <taxon>Deferribacteres</taxon>
        <taxon>Deferribacterales</taxon>
        <taxon>Mucispirillaceae</taxon>
        <taxon>Mucispirillum</taxon>
    </lineage>
</organism>
<dbReference type="SUPFAM" id="SSF47384">
    <property type="entry name" value="Homodimeric domain of signal transducing histidine kinase"/>
    <property type="match status" value="1"/>
</dbReference>
<dbReference type="PROSITE" id="PS50109">
    <property type="entry name" value="HIS_KIN"/>
    <property type="match status" value="1"/>
</dbReference>
<dbReference type="SUPFAM" id="SSF55874">
    <property type="entry name" value="ATPase domain of HSP90 chaperone/DNA topoisomerase II/histidine kinase"/>
    <property type="match status" value="1"/>
</dbReference>
<dbReference type="PANTHER" id="PTHR45453:SF1">
    <property type="entry name" value="PHOSPHATE REGULON SENSOR PROTEIN PHOR"/>
    <property type="match status" value="1"/>
</dbReference>
<dbReference type="GO" id="GO:0004721">
    <property type="term" value="F:phosphoprotein phosphatase activity"/>
    <property type="evidence" value="ECO:0007669"/>
    <property type="project" value="TreeGrafter"/>
</dbReference>
<keyword evidence="5 9" id="KW-0418">Kinase</keyword>
<evidence type="ECO:0000256" key="7">
    <source>
        <dbReference type="SAM" id="Phobius"/>
    </source>
</evidence>
<feature type="transmembrane region" description="Helical" evidence="7">
    <location>
        <begin position="147"/>
        <end position="167"/>
    </location>
</feature>
<name>A0A9D2GUW1_9BACT</name>
<evidence type="ECO:0000256" key="1">
    <source>
        <dbReference type="ARBA" id="ARBA00000085"/>
    </source>
</evidence>
<dbReference type="Pfam" id="PF00512">
    <property type="entry name" value="HisKA"/>
    <property type="match status" value="1"/>
</dbReference>
<dbReference type="AlphaFoldDB" id="A0A9D2GUW1"/>
<dbReference type="InterPro" id="IPR005467">
    <property type="entry name" value="His_kinase_dom"/>
</dbReference>
<reference evidence="9" key="1">
    <citation type="journal article" date="2021" name="PeerJ">
        <title>Extensive microbial diversity within the chicken gut microbiome revealed by metagenomics and culture.</title>
        <authorList>
            <person name="Gilroy R."/>
            <person name="Ravi A."/>
            <person name="Getino M."/>
            <person name="Pursley I."/>
            <person name="Horton D.L."/>
            <person name="Alikhan N.F."/>
            <person name="Baker D."/>
            <person name="Gharbi K."/>
            <person name="Hall N."/>
            <person name="Watson M."/>
            <person name="Adriaenssens E.M."/>
            <person name="Foster-Nyarko E."/>
            <person name="Jarju S."/>
            <person name="Secka A."/>
            <person name="Antonio M."/>
            <person name="Oren A."/>
            <person name="Chaudhuri R.R."/>
            <person name="La Ragione R."/>
            <person name="Hildebrand F."/>
            <person name="Pallen M.J."/>
        </authorList>
    </citation>
    <scope>NUCLEOTIDE SEQUENCE</scope>
    <source>
        <strain evidence="9">ChiW4-1371</strain>
    </source>
</reference>
<dbReference type="InterPro" id="IPR003661">
    <property type="entry name" value="HisK_dim/P_dom"/>
</dbReference>
<evidence type="ECO:0000256" key="3">
    <source>
        <dbReference type="ARBA" id="ARBA00022553"/>
    </source>
</evidence>
<evidence type="ECO:0000313" key="9">
    <source>
        <dbReference type="EMBL" id="HIZ89807.1"/>
    </source>
</evidence>
<evidence type="ECO:0000259" key="8">
    <source>
        <dbReference type="PROSITE" id="PS50109"/>
    </source>
</evidence>
<dbReference type="CDD" id="cd00075">
    <property type="entry name" value="HATPase"/>
    <property type="match status" value="1"/>
</dbReference>
<evidence type="ECO:0000313" key="10">
    <source>
        <dbReference type="Proteomes" id="UP000824176"/>
    </source>
</evidence>
<proteinExistence type="predicted"/>
<gene>
    <name evidence="9" type="ORF">H9804_07665</name>
</gene>
<keyword evidence="7" id="KW-0472">Membrane</keyword>
<dbReference type="InterPro" id="IPR036890">
    <property type="entry name" value="HATPase_C_sf"/>
</dbReference>
<keyword evidence="6" id="KW-0902">Two-component regulatory system</keyword>